<organism evidence="1 2">
    <name type="scientific">Xanthomarina gelatinilytica</name>
    <dbReference type="NCBI Taxonomy" id="1137281"/>
    <lineage>
        <taxon>Bacteria</taxon>
        <taxon>Pseudomonadati</taxon>
        <taxon>Bacteroidota</taxon>
        <taxon>Flavobacteriia</taxon>
        <taxon>Flavobacteriales</taxon>
        <taxon>Flavobacteriaceae</taxon>
        <taxon>Xanthomarina</taxon>
    </lineage>
</organism>
<dbReference type="eggNOG" id="COG2849">
    <property type="taxonomic scope" value="Bacteria"/>
</dbReference>
<dbReference type="PATRIC" id="fig|1137281.3.peg.2314"/>
<dbReference type="Pfam" id="PF07661">
    <property type="entry name" value="MORN_2"/>
    <property type="match status" value="8"/>
</dbReference>
<keyword evidence="1" id="KW-0808">Transferase</keyword>
<proteinExistence type="predicted"/>
<sequence>MYQGKWKFYYKDGKTIKQTVEYVNDTLNGMREDFWENGNLKSTVNIINGKHNGESLHYYENGNLEEKNNLKDGIFHGSMVKYFKNKNVESEREYWNGELIDSCKSYYENGQLRLLQFFDLDTISMKKNGTQINYYPNGKIEAELTYNENTANIKRYYESGELEEISTKVNDQHNGQVTVYYKNGNKKIEGIAKNGYYNGTFKYFNKSGKLEKTVNYNLGKPLDSIMY</sequence>
<dbReference type="AlphaFoldDB" id="M7MGX8"/>
<evidence type="ECO:0000313" key="2">
    <source>
        <dbReference type="Proteomes" id="UP000012024"/>
    </source>
</evidence>
<reference evidence="1 2" key="1">
    <citation type="submission" date="2012-12" db="EMBL/GenBank/DDBJ databases">
        <title>Genome assembly of Formosa sp. AK20.</title>
        <authorList>
            <person name="Kumar R."/>
            <person name="Khatri I."/>
            <person name="Vaidya B."/>
            <person name="Subramanian S."/>
            <person name="Pinnaka A."/>
        </authorList>
    </citation>
    <scope>NUCLEOTIDE SEQUENCE [LARGE SCALE GENOMIC DNA]</scope>
    <source>
        <strain evidence="1 2">AK20</strain>
    </source>
</reference>
<dbReference type="RefSeq" id="WP_007650812.1">
    <property type="nucleotide sequence ID" value="NZ_ANLA01000018.1"/>
</dbReference>
<keyword evidence="1" id="KW-0418">Kinase</keyword>
<accession>M7MGX8</accession>
<keyword evidence="2" id="KW-1185">Reference proteome</keyword>
<dbReference type="InterPro" id="IPR011652">
    <property type="entry name" value="MORN_2"/>
</dbReference>
<gene>
    <name evidence="1" type="ORF">D778_00883</name>
</gene>
<dbReference type="GO" id="GO:0016301">
    <property type="term" value="F:kinase activity"/>
    <property type="evidence" value="ECO:0007669"/>
    <property type="project" value="UniProtKB-KW"/>
</dbReference>
<dbReference type="SUPFAM" id="SSF82185">
    <property type="entry name" value="Histone H3 K4-specific methyltransferase SET7/9 N-terminal domain"/>
    <property type="match status" value="2"/>
</dbReference>
<evidence type="ECO:0000313" key="1">
    <source>
        <dbReference type="EMBL" id="EMQ94321.1"/>
    </source>
</evidence>
<dbReference type="OrthoDB" id="959177at2"/>
<name>M7MGX8_9FLAO</name>
<dbReference type="Gene3D" id="2.20.110.10">
    <property type="entry name" value="Histone H3 K4-specific methyltransferase SET7/9 N-terminal domain"/>
    <property type="match status" value="3"/>
</dbReference>
<dbReference type="Proteomes" id="UP000012024">
    <property type="component" value="Unassembled WGS sequence"/>
</dbReference>
<comment type="caution">
    <text evidence="1">The sequence shown here is derived from an EMBL/GenBank/DDBJ whole genome shotgun (WGS) entry which is preliminary data.</text>
</comment>
<protein>
    <submittedName>
        <fullName evidence="1">Phophatidylinositol-4-phosphate 5-kinase</fullName>
    </submittedName>
</protein>
<dbReference type="EMBL" id="ANLA01000018">
    <property type="protein sequence ID" value="EMQ94321.1"/>
    <property type="molecule type" value="Genomic_DNA"/>
</dbReference>
<dbReference type="GeneID" id="98642160"/>